<evidence type="ECO:0000313" key="2">
    <source>
        <dbReference type="EMBL" id="KAK4502771.1"/>
    </source>
</evidence>
<dbReference type="Proteomes" id="UP001305779">
    <property type="component" value="Unassembled WGS sequence"/>
</dbReference>
<gene>
    <name evidence="2" type="ORF">PRZ48_006197</name>
</gene>
<dbReference type="InterPro" id="IPR014710">
    <property type="entry name" value="RmlC-like_jellyroll"/>
</dbReference>
<evidence type="ECO:0000259" key="1">
    <source>
        <dbReference type="Pfam" id="PF07883"/>
    </source>
</evidence>
<dbReference type="EMBL" id="JAXOVC010000004">
    <property type="protein sequence ID" value="KAK4502771.1"/>
    <property type="molecule type" value="Genomic_DNA"/>
</dbReference>
<dbReference type="Gene3D" id="2.60.120.10">
    <property type="entry name" value="Jelly Rolls"/>
    <property type="match status" value="1"/>
</dbReference>
<sequence length="253" mass="27122">MIPGRPHGSAAGTNICPAYGMQPDEHPQKLAKLIESGLSALSRSLSTNVPPSQNINIMSSVRPATEGQLAQDLPGITAYITGHDKTSGDTIIRHTRPGKWQAVDNNGMAFNVPFTTSQFPVSMNNDADISTHDTRLASSKLGIVNPGGTVLRFVDFAPGFESMMHRTQSLDYGIVIAGSIELILDSGKRQVLQQGDCCVQRGTNHAWRNPSKDAWTRVAFILQDAKPIEMGDGSVLKEDLGRSAGKIPSSGND</sequence>
<proteinExistence type="predicted"/>
<dbReference type="SUPFAM" id="SSF51182">
    <property type="entry name" value="RmlC-like cupins"/>
    <property type="match status" value="1"/>
</dbReference>
<dbReference type="CDD" id="cd02231">
    <property type="entry name" value="cupin_BLL6423-like"/>
    <property type="match status" value="1"/>
</dbReference>
<dbReference type="InterPro" id="IPR013096">
    <property type="entry name" value="Cupin_2"/>
</dbReference>
<dbReference type="Pfam" id="PF07883">
    <property type="entry name" value="Cupin_2"/>
    <property type="match status" value="1"/>
</dbReference>
<protein>
    <recommendedName>
        <fullName evidence="1">Cupin type-2 domain-containing protein</fullName>
    </recommendedName>
</protein>
<organism evidence="2 3">
    <name type="scientific">Zasmidium cellare</name>
    <name type="common">Wine cellar mold</name>
    <name type="synonym">Racodium cellare</name>
    <dbReference type="NCBI Taxonomy" id="395010"/>
    <lineage>
        <taxon>Eukaryota</taxon>
        <taxon>Fungi</taxon>
        <taxon>Dikarya</taxon>
        <taxon>Ascomycota</taxon>
        <taxon>Pezizomycotina</taxon>
        <taxon>Dothideomycetes</taxon>
        <taxon>Dothideomycetidae</taxon>
        <taxon>Mycosphaerellales</taxon>
        <taxon>Mycosphaerellaceae</taxon>
        <taxon>Zasmidium</taxon>
    </lineage>
</organism>
<dbReference type="InterPro" id="IPR047142">
    <property type="entry name" value="OryJ/VirC-like"/>
</dbReference>
<comment type="caution">
    <text evidence="2">The sequence shown here is derived from an EMBL/GenBank/DDBJ whole genome shotgun (WGS) entry which is preliminary data.</text>
</comment>
<evidence type="ECO:0000313" key="3">
    <source>
        <dbReference type="Proteomes" id="UP001305779"/>
    </source>
</evidence>
<reference evidence="2 3" key="1">
    <citation type="journal article" date="2023" name="G3 (Bethesda)">
        <title>A chromosome-level genome assembly of Zasmidium syzygii isolated from banana leaves.</title>
        <authorList>
            <person name="van Westerhoven A.C."/>
            <person name="Mehrabi R."/>
            <person name="Talebi R."/>
            <person name="Steentjes M.B.F."/>
            <person name="Corcolon B."/>
            <person name="Chong P.A."/>
            <person name="Kema G.H.J."/>
            <person name="Seidl M.F."/>
        </authorList>
    </citation>
    <scope>NUCLEOTIDE SEQUENCE [LARGE SCALE GENOMIC DNA]</scope>
    <source>
        <strain evidence="2 3">P124</strain>
    </source>
</reference>
<dbReference type="PANTHER" id="PTHR36156">
    <property type="entry name" value="SLR2101 PROTEIN"/>
    <property type="match status" value="1"/>
</dbReference>
<dbReference type="PANTHER" id="PTHR36156:SF2">
    <property type="entry name" value="CUPIN TYPE-2 DOMAIN-CONTAINING PROTEIN"/>
    <property type="match status" value="1"/>
</dbReference>
<dbReference type="InterPro" id="IPR011051">
    <property type="entry name" value="RmlC_Cupin_sf"/>
</dbReference>
<feature type="domain" description="Cupin type-2" evidence="1">
    <location>
        <begin position="153"/>
        <end position="213"/>
    </location>
</feature>
<name>A0ABR0EMG7_ZASCE</name>
<accession>A0ABR0EMG7</accession>
<keyword evidence="3" id="KW-1185">Reference proteome</keyword>